<evidence type="ECO:0000313" key="3">
    <source>
        <dbReference type="Proteomes" id="UP001157017"/>
    </source>
</evidence>
<comment type="caution">
    <text evidence="2">The sequence shown here is derived from an EMBL/GenBank/DDBJ whole genome shotgun (WGS) entry which is preliminary data.</text>
</comment>
<accession>A0ABQ6JDS6</accession>
<sequence>MRSEPRTARLGHVRAVGAGPADAVVLGPVEVEVGQHDGQQHLQAAGVQGGHEAGGRRLAADGGVRRDRRGGRRQQREHPLGQQRTERRAAGRVGERGAATTGGPGGGAQRGLADVRLAHTSSTGLPWFRPIGP</sequence>
<feature type="compositionally biased region" description="Basic and acidic residues" evidence="1">
    <location>
        <begin position="53"/>
        <end position="65"/>
    </location>
</feature>
<organism evidence="2 3">
    <name type="scientific">Angustibacter aerolatus</name>
    <dbReference type="NCBI Taxonomy" id="1162965"/>
    <lineage>
        <taxon>Bacteria</taxon>
        <taxon>Bacillati</taxon>
        <taxon>Actinomycetota</taxon>
        <taxon>Actinomycetes</taxon>
        <taxon>Kineosporiales</taxon>
        <taxon>Kineosporiaceae</taxon>
    </lineage>
</organism>
<proteinExistence type="predicted"/>
<feature type="compositionally biased region" description="Basic and acidic residues" evidence="1">
    <location>
        <begin position="74"/>
        <end position="95"/>
    </location>
</feature>
<reference evidence="3" key="1">
    <citation type="journal article" date="2019" name="Int. J. Syst. Evol. Microbiol.">
        <title>The Global Catalogue of Microorganisms (GCM) 10K type strain sequencing project: providing services to taxonomists for standard genome sequencing and annotation.</title>
        <authorList>
            <consortium name="The Broad Institute Genomics Platform"/>
            <consortium name="The Broad Institute Genome Sequencing Center for Infectious Disease"/>
            <person name="Wu L."/>
            <person name="Ma J."/>
        </authorList>
    </citation>
    <scope>NUCLEOTIDE SEQUENCE [LARGE SCALE GENOMIC DNA]</scope>
    <source>
        <strain evidence="3">NBRC 108730</strain>
    </source>
</reference>
<evidence type="ECO:0000256" key="1">
    <source>
        <dbReference type="SAM" id="MobiDB-lite"/>
    </source>
</evidence>
<name>A0ABQ6JDS6_9ACTN</name>
<feature type="region of interest" description="Disordered" evidence="1">
    <location>
        <begin position="35"/>
        <end position="133"/>
    </location>
</feature>
<protein>
    <submittedName>
        <fullName evidence="2">Uncharacterized protein</fullName>
    </submittedName>
</protein>
<dbReference type="EMBL" id="BSUZ01000001">
    <property type="protein sequence ID" value="GMA86308.1"/>
    <property type="molecule type" value="Genomic_DNA"/>
</dbReference>
<feature type="region of interest" description="Disordered" evidence="1">
    <location>
        <begin position="1"/>
        <end position="21"/>
    </location>
</feature>
<dbReference type="Proteomes" id="UP001157017">
    <property type="component" value="Unassembled WGS sequence"/>
</dbReference>
<feature type="compositionally biased region" description="Gly residues" evidence="1">
    <location>
        <begin position="100"/>
        <end position="109"/>
    </location>
</feature>
<keyword evidence="3" id="KW-1185">Reference proteome</keyword>
<evidence type="ECO:0000313" key="2">
    <source>
        <dbReference type="EMBL" id="GMA86308.1"/>
    </source>
</evidence>
<gene>
    <name evidence="2" type="ORF">GCM10025868_15580</name>
</gene>